<evidence type="ECO:0000256" key="1">
    <source>
        <dbReference type="SAM" id="Phobius"/>
    </source>
</evidence>
<dbReference type="Proteomes" id="UP000288102">
    <property type="component" value="Unassembled WGS sequence"/>
</dbReference>
<keyword evidence="3" id="KW-1185">Reference proteome</keyword>
<feature type="transmembrane region" description="Helical" evidence="1">
    <location>
        <begin position="125"/>
        <end position="147"/>
    </location>
</feature>
<keyword evidence="1" id="KW-0812">Transmembrane</keyword>
<organism evidence="2 3">
    <name type="scientific">Flavobacterium cupreum</name>
    <dbReference type="NCBI Taxonomy" id="2133766"/>
    <lineage>
        <taxon>Bacteria</taxon>
        <taxon>Pseudomonadati</taxon>
        <taxon>Bacteroidota</taxon>
        <taxon>Flavobacteriia</taxon>
        <taxon>Flavobacteriales</taxon>
        <taxon>Flavobacteriaceae</taxon>
        <taxon>Flavobacterium</taxon>
    </lineage>
</organism>
<gene>
    <name evidence="2" type="ORF">D0817_00320</name>
</gene>
<accession>A0A434ACM2</accession>
<feature type="transmembrane region" description="Helical" evidence="1">
    <location>
        <begin position="6"/>
        <end position="27"/>
    </location>
</feature>
<proteinExistence type="predicted"/>
<feature type="transmembrane region" description="Helical" evidence="1">
    <location>
        <begin position="87"/>
        <end position="113"/>
    </location>
</feature>
<keyword evidence="1" id="KW-0472">Membrane</keyword>
<dbReference type="AlphaFoldDB" id="A0A434ACM2"/>
<sequence>MNLYILLQIIISSIVATSVMTLFSYAVSAAAREIYKEPVLLTYVLHKTNINISSKTKVILGWFLHYVIGFLFVLVYHLLWYYEFLEISWTVSILFGVISGIIGIVSWIILFEIIPQKPNIDFKGYYIQLLLAHIIFAVSSFMIYKLFL</sequence>
<evidence type="ECO:0000313" key="3">
    <source>
        <dbReference type="Proteomes" id="UP000288102"/>
    </source>
</evidence>
<comment type="caution">
    <text evidence="2">The sequence shown here is derived from an EMBL/GenBank/DDBJ whole genome shotgun (WGS) entry which is preliminary data.</text>
</comment>
<reference evidence="3" key="1">
    <citation type="journal article" date="2019" name="Syst. Appl. Microbiol.">
        <title>Flavobacterium circumlabens sp. nov. and Flavobacterium cupreum sp. nov., two psychrotrophic species isolated from Antarctic environmental samples.</title>
        <authorList>
            <person name="Kralova S."/>
            <person name="Busse H.-J."/>
            <person name="Svec P."/>
            <person name="Maslanova I."/>
            <person name="Stankova E."/>
            <person name="Bartak M."/>
            <person name="Sedlacek I."/>
        </authorList>
    </citation>
    <scope>NUCLEOTIDE SEQUENCE [LARGE SCALE GENOMIC DNA]</scope>
    <source>
        <strain evidence="3">CCM 8825</strain>
    </source>
</reference>
<evidence type="ECO:0008006" key="4">
    <source>
        <dbReference type="Google" id="ProtNLM"/>
    </source>
</evidence>
<dbReference type="OrthoDB" id="673991at2"/>
<dbReference type="RefSeq" id="WP_127336401.1">
    <property type="nucleotide sequence ID" value="NZ_QWDM01000001.1"/>
</dbReference>
<evidence type="ECO:0000313" key="2">
    <source>
        <dbReference type="EMBL" id="RUT72105.1"/>
    </source>
</evidence>
<keyword evidence="1" id="KW-1133">Transmembrane helix</keyword>
<name>A0A434ACM2_9FLAO</name>
<protein>
    <recommendedName>
        <fullName evidence="4">DUF2938 domain-containing protein</fullName>
    </recommendedName>
</protein>
<feature type="transmembrane region" description="Helical" evidence="1">
    <location>
        <begin position="59"/>
        <end position="81"/>
    </location>
</feature>
<dbReference type="EMBL" id="QWDM01000001">
    <property type="protein sequence ID" value="RUT72105.1"/>
    <property type="molecule type" value="Genomic_DNA"/>
</dbReference>